<evidence type="ECO:0000256" key="6">
    <source>
        <dbReference type="ARBA" id="ARBA00022917"/>
    </source>
</evidence>
<dbReference type="PROSITE" id="PS51192">
    <property type="entry name" value="HELICASE_ATP_BIND_1"/>
    <property type="match status" value="1"/>
</dbReference>
<dbReference type="SMART" id="SM00487">
    <property type="entry name" value="DEXDc"/>
    <property type="match status" value="1"/>
</dbReference>
<comment type="function">
    <text evidence="9">ATP-dependent RNA helicase which is a subunit of the eIF4F complex involved in cap recognition and is required for mRNA binding to ribosome. In the current model of translation initiation, eIF4A unwinds RNA secondary structures in the 5'-UTR of mRNAs which is necessary to allow efficient binding of the small ribosomal subunit, and subsequent scanning for the initiator codon.</text>
</comment>
<dbReference type="PROSITE" id="PS51195">
    <property type="entry name" value="Q_MOTIF"/>
    <property type="match status" value="1"/>
</dbReference>
<keyword evidence="5 13" id="KW-0067">ATP-binding</keyword>
<dbReference type="Pfam" id="PF00271">
    <property type="entry name" value="Helicase_C"/>
    <property type="match status" value="1"/>
</dbReference>
<evidence type="ECO:0000256" key="7">
    <source>
        <dbReference type="ARBA" id="ARBA00024352"/>
    </source>
</evidence>
<accession>A0A0S4J5D6</accession>
<dbReference type="Proteomes" id="UP000051952">
    <property type="component" value="Unassembled WGS sequence"/>
</dbReference>
<keyword evidence="1" id="KW-0396">Initiation factor</keyword>
<evidence type="ECO:0000256" key="5">
    <source>
        <dbReference type="ARBA" id="ARBA00022840"/>
    </source>
</evidence>
<dbReference type="InterPro" id="IPR001650">
    <property type="entry name" value="Helicase_C-like"/>
</dbReference>
<protein>
    <recommendedName>
        <fullName evidence="8">Probable eukaryotic initiation factor 4A</fullName>
    </recommendedName>
    <alternativeName>
        <fullName evidence="11">ATP-dependent RNA helicase eIF4A</fullName>
    </alternativeName>
</protein>
<evidence type="ECO:0000313" key="19">
    <source>
        <dbReference type="Proteomes" id="UP000051952"/>
    </source>
</evidence>
<evidence type="ECO:0000259" key="16">
    <source>
        <dbReference type="PROSITE" id="PS51194"/>
    </source>
</evidence>
<evidence type="ECO:0000256" key="13">
    <source>
        <dbReference type="RuleBase" id="RU000492"/>
    </source>
</evidence>
<comment type="similarity">
    <text evidence="7">Belongs to the DEAD box helicase family. eIF4A subfamily.</text>
</comment>
<feature type="short sequence motif" description="Q motif" evidence="12">
    <location>
        <begin position="23"/>
        <end position="51"/>
    </location>
</feature>
<evidence type="ECO:0000256" key="9">
    <source>
        <dbReference type="ARBA" id="ARBA00024769"/>
    </source>
</evidence>
<evidence type="ECO:0000256" key="8">
    <source>
        <dbReference type="ARBA" id="ARBA00024417"/>
    </source>
</evidence>
<evidence type="ECO:0000259" key="17">
    <source>
        <dbReference type="PROSITE" id="PS51195"/>
    </source>
</evidence>
<dbReference type="GO" id="GO:0003743">
    <property type="term" value="F:translation initiation factor activity"/>
    <property type="evidence" value="ECO:0007669"/>
    <property type="project" value="UniProtKB-KW"/>
</dbReference>
<dbReference type="EMBL" id="CYKH01001125">
    <property type="protein sequence ID" value="CUG84657.1"/>
    <property type="molecule type" value="Genomic_DNA"/>
</dbReference>
<dbReference type="VEuPathDB" id="TriTrypDB:BSAL_06240"/>
<keyword evidence="6" id="KW-0648">Protein biosynthesis</keyword>
<feature type="compositionally biased region" description="Basic residues" evidence="14">
    <location>
        <begin position="528"/>
        <end position="537"/>
    </location>
</feature>
<dbReference type="PROSITE" id="PS51194">
    <property type="entry name" value="HELICASE_CTER"/>
    <property type="match status" value="1"/>
</dbReference>
<evidence type="ECO:0000256" key="11">
    <source>
        <dbReference type="ARBA" id="ARBA00030297"/>
    </source>
</evidence>
<dbReference type="GO" id="GO:0005829">
    <property type="term" value="C:cytosol"/>
    <property type="evidence" value="ECO:0007669"/>
    <property type="project" value="TreeGrafter"/>
</dbReference>
<name>A0A0S4J5D6_BODSA</name>
<keyword evidence="3 13" id="KW-0378">Hydrolase</keyword>
<dbReference type="SUPFAM" id="SSF52540">
    <property type="entry name" value="P-loop containing nucleoside triphosphate hydrolases"/>
    <property type="match status" value="1"/>
</dbReference>
<proteinExistence type="inferred from homology"/>
<evidence type="ECO:0000256" key="3">
    <source>
        <dbReference type="ARBA" id="ARBA00022801"/>
    </source>
</evidence>
<dbReference type="PROSITE" id="PS00039">
    <property type="entry name" value="DEAD_ATP_HELICASE"/>
    <property type="match status" value="1"/>
</dbReference>
<dbReference type="InterPro" id="IPR000629">
    <property type="entry name" value="RNA-helicase_DEAD-box_CS"/>
</dbReference>
<evidence type="ECO:0000256" key="1">
    <source>
        <dbReference type="ARBA" id="ARBA00022540"/>
    </source>
</evidence>
<evidence type="ECO:0000313" key="18">
    <source>
        <dbReference type="EMBL" id="CUG84657.1"/>
    </source>
</evidence>
<dbReference type="PANTHER" id="PTHR47959">
    <property type="entry name" value="ATP-DEPENDENT RNA HELICASE RHLE-RELATED"/>
    <property type="match status" value="1"/>
</dbReference>
<dbReference type="GO" id="GO:0005524">
    <property type="term" value="F:ATP binding"/>
    <property type="evidence" value="ECO:0007669"/>
    <property type="project" value="UniProtKB-KW"/>
</dbReference>
<feature type="compositionally biased region" description="Polar residues" evidence="14">
    <location>
        <begin position="504"/>
        <end position="519"/>
    </location>
</feature>
<dbReference type="GO" id="GO:0003676">
    <property type="term" value="F:nucleic acid binding"/>
    <property type="evidence" value="ECO:0007669"/>
    <property type="project" value="InterPro"/>
</dbReference>
<evidence type="ECO:0000256" key="2">
    <source>
        <dbReference type="ARBA" id="ARBA00022741"/>
    </source>
</evidence>
<dbReference type="InterPro" id="IPR027417">
    <property type="entry name" value="P-loop_NTPase"/>
</dbReference>
<feature type="region of interest" description="Disordered" evidence="14">
    <location>
        <begin position="473"/>
        <end position="537"/>
    </location>
</feature>
<reference evidence="19" key="1">
    <citation type="submission" date="2015-09" db="EMBL/GenBank/DDBJ databases">
        <authorList>
            <consortium name="Pathogen Informatics"/>
        </authorList>
    </citation>
    <scope>NUCLEOTIDE SEQUENCE [LARGE SCALE GENOMIC DNA]</scope>
    <source>
        <strain evidence="19">Lake Konstanz</strain>
    </source>
</reference>
<dbReference type="InterPro" id="IPR011545">
    <property type="entry name" value="DEAD/DEAH_box_helicase_dom"/>
</dbReference>
<evidence type="ECO:0000256" key="4">
    <source>
        <dbReference type="ARBA" id="ARBA00022806"/>
    </source>
</evidence>
<evidence type="ECO:0000256" key="10">
    <source>
        <dbReference type="ARBA" id="ARBA00025917"/>
    </source>
</evidence>
<dbReference type="InterPro" id="IPR014001">
    <property type="entry name" value="Helicase_ATP-bd"/>
</dbReference>
<evidence type="ECO:0000256" key="14">
    <source>
        <dbReference type="SAM" id="MobiDB-lite"/>
    </source>
</evidence>
<feature type="domain" description="Helicase C-terminal" evidence="16">
    <location>
        <begin position="274"/>
        <end position="432"/>
    </location>
</feature>
<keyword evidence="4 13" id="KW-0347">Helicase</keyword>
<comment type="subunit">
    <text evidence="10">eIF4F is a multi-subunit complex, the composition of which varies with external and internal environmental conditions. It is composed of at least EIF4A, EIF4E and EIF4G.</text>
</comment>
<dbReference type="AlphaFoldDB" id="A0A0S4J5D6"/>
<sequence length="537" mass="58164">MTSTQKAELAAPSSSTENVATTMTFGQLGLQPWVVKQCAALALDKPTEVQRLCIPAVLAGKHVVGGAVTGSGKTAAFALPMLQILSEEMYGVFALVMTPSRELAYQIVDQFVAFGAPIAARTAVIIGGVPHDTQLDAIKARPHCIVATPGRLKFHMEKFPEVLAAMQNIRFLVLDEADRLTEGDIAADTTSVIESLGTPKPFRRTLLFSATLDSRLTTVGEGSLLASLGVSSADHLAVHCAGVEIRSEDSGVRHTFKIAPNLEQRYLFIPVMVKLQYLVALLKSRGAKQSTIVFTNSCIRTETVRLVLQLLGFPVASLNSMLPQKHRLNNLAMFKLGIARVLVATDIAARGLDIPDVDMVVHYDVPKLPAIYVHRVGRTARAGRAGLSVALVTEHDVNLIHGEERKTRTRMDLYKNDQVTDDTVVDLLDEVSAAKVQAQVQVSEQFGDRAQTLKTIASDRKTETNRLIRNKGESDATVAARKQQRLEEKSNASTRRSTTPTPSDTHVVTASSVRQPKSTSVAAPVAARKAKRARSAE</sequence>
<dbReference type="GO" id="GO:0003724">
    <property type="term" value="F:RNA helicase activity"/>
    <property type="evidence" value="ECO:0007669"/>
    <property type="project" value="InterPro"/>
</dbReference>
<evidence type="ECO:0000259" key="15">
    <source>
        <dbReference type="PROSITE" id="PS51192"/>
    </source>
</evidence>
<dbReference type="GO" id="GO:0016787">
    <property type="term" value="F:hydrolase activity"/>
    <property type="evidence" value="ECO:0007669"/>
    <property type="project" value="UniProtKB-KW"/>
</dbReference>
<dbReference type="OrthoDB" id="10261904at2759"/>
<feature type="compositionally biased region" description="Low complexity" evidence="14">
    <location>
        <begin position="493"/>
        <end position="503"/>
    </location>
</feature>
<dbReference type="OMA" id="IMIFTDT"/>
<feature type="domain" description="DEAD-box RNA helicase Q" evidence="17">
    <location>
        <begin position="23"/>
        <end position="51"/>
    </location>
</feature>
<keyword evidence="19" id="KW-1185">Reference proteome</keyword>
<feature type="domain" description="Helicase ATP-binding" evidence="15">
    <location>
        <begin position="54"/>
        <end position="215"/>
    </location>
</feature>
<dbReference type="CDD" id="cd18787">
    <property type="entry name" value="SF2_C_DEAD"/>
    <property type="match status" value="1"/>
</dbReference>
<dbReference type="Gene3D" id="3.40.50.300">
    <property type="entry name" value="P-loop containing nucleotide triphosphate hydrolases"/>
    <property type="match status" value="2"/>
</dbReference>
<organism evidence="18 19">
    <name type="scientific">Bodo saltans</name>
    <name type="common">Flagellated protozoan</name>
    <dbReference type="NCBI Taxonomy" id="75058"/>
    <lineage>
        <taxon>Eukaryota</taxon>
        <taxon>Discoba</taxon>
        <taxon>Euglenozoa</taxon>
        <taxon>Kinetoplastea</taxon>
        <taxon>Metakinetoplastina</taxon>
        <taxon>Eubodonida</taxon>
        <taxon>Bodonidae</taxon>
        <taxon>Bodo</taxon>
    </lineage>
</organism>
<dbReference type="InterPro" id="IPR014014">
    <property type="entry name" value="RNA_helicase_DEAD_Q_motif"/>
</dbReference>
<dbReference type="InterPro" id="IPR050079">
    <property type="entry name" value="DEAD_box_RNA_helicase"/>
</dbReference>
<evidence type="ECO:0000256" key="12">
    <source>
        <dbReference type="PROSITE-ProRule" id="PRU00552"/>
    </source>
</evidence>
<dbReference type="Pfam" id="PF00270">
    <property type="entry name" value="DEAD"/>
    <property type="match status" value="1"/>
</dbReference>
<dbReference type="SMART" id="SM00490">
    <property type="entry name" value="HELICc"/>
    <property type="match status" value="1"/>
</dbReference>
<dbReference type="PANTHER" id="PTHR47959:SF24">
    <property type="entry name" value="ATP-DEPENDENT RNA HELICASE"/>
    <property type="match status" value="1"/>
</dbReference>
<gene>
    <name evidence="18" type="ORF">BSAL_06240</name>
</gene>
<keyword evidence="2 13" id="KW-0547">Nucleotide-binding</keyword>